<dbReference type="SUPFAM" id="SSF52172">
    <property type="entry name" value="CheY-like"/>
    <property type="match status" value="1"/>
</dbReference>
<feature type="modified residue" description="4-aspartylphosphate" evidence="3">
    <location>
        <position position="56"/>
    </location>
</feature>
<dbReference type="PANTHER" id="PTHR44591:SF14">
    <property type="entry name" value="PROTEIN PILG"/>
    <property type="match status" value="1"/>
</dbReference>
<dbReference type="Pfam" id="PF00072">
    <property type="entry name" value="Response_reg"/>
    <property type="match status" value="1"/>
</dbReference>
<proteinExistence type="predicted"/>
<name>A0AA37QGF2_9BACT</name>
<sequence>MAFNVLVVDDSAVMRAMIIRVVKMSGVPLGEFYEAGNGEEGLRQLGANWIDLVLLDINMPVMNGEEMLRRLRADPETARLPVIVVSTESSETRVHALEELGVAFVHKPFAPEDLRATILRVTGVTPDDEYYAVPAADGGDFDF</sequence>
<accession>A0AA37QGF2</accession>
<dbReference type="Gene3D" id="3.40.50.2300">
    <property type="match status" value="1"/>
</dbReference>
<dbReference type="GO" id="GO:0000160">
    <property type="term" value="P:phosphorelay signal transduction system"/>
    <property type="evidence" value="ECO:0007669"/>
    <property type="project" value="UniProtKB-KW"/>
</dbReference>
<dbReference type="Proteomes" id="UP001161325">
    <property type="component" value="Unassembled WGS sequence"/>
</dbReference>
<evidence type="ECO:0000313" key="6">
    <source>
        <dbReference type="Proteomes" id="UP001161325"/>
    </source>
</evidence>
<evidence type="ECO:0000313" key="5">
    <source>
        <dbReference type="EMBL" id="GLC25328.1"/>
    </source>
</evidence>
<dbReference type="InterPro" id="IPR001789">
    <property type="entry name" value="Sig_transdc_resp-reg_receiver"/>
</dbReference>
<dbReference type="PANTHER" id="PTHR44591">
    <property type="entry name" value="STRESS RESPONSE REGULATOR PROTEIN 1"/>
    <property type="match status" value="1"/>
</dbReference>
<evidence type="ECO:0000256" key="1">
    <source>
        <dbReference type="ARBA" id="ARBA00022553"/>
    </source>
</evidence>
<keyword evidence="6" id="KW-1185">Reference proteome</keyword>
<dbReference type="PROSITE" id="PS50110">
    <property type="entry name" value="RESPONSE_REGULATORY"/>
    <property type="match status" value="1"/>
</dbReference>
<evidence type="ECO:0000259" key="4">
    <source>
        <dbReference type="PROSITE" id="PS50110"/>
    </source>
</evidence>
<evidence type="ECO:0000256" key="3">
    <source>
        <dbReference type="PROSITE-ProRule" id="PRU00169"/>
    </source>
</evidence>
<dbReference type="InterPro" id="IPR050595">
    <property type="entry name" value="Bact_response_regulator"/>
</dbReference>
<dbReference type="SMART" id="SM00448">
    <property type="entry name" value="REC"/>
    <property type="match status" value="1"/>
</dbReference>
<dbReference type="EMBL" id="BRXS01000003">
    <property type="protein sequence ID" value="GLC25328.1"/>
    <property type="molecule type" value="Genomic_DNA"/>
</dbReference>
<gene>
    <name evidence="5" type="primary">cheY64H-1</name>
    <name evidence="5" type="ORF">rosag_18410</name>
</gene>
<dbReference type="InterPro" id="IPR011006">
    <property type="entry name" value="CheY-like_superfamily"/>
</dbReference>
<keyword evidence="1 3" id="KW-0597">Phosphoprotein</keyword>
<feature type="domain" description="Response regulatory" evidence="4">
    <location>
        <begin position="4"/>
        <end position="122"/>
    </location>
</feature>
<organism evidence="5 6">
    <name type="scientific">Roseisolibacter agri</name>
    <dbReference type="NCBI Taxonomy" id="2014610"/>
    <lineage>
        <taxon>Bacteria</taxon>
        <taxon>Pseudomonadati</taxon>
        <taxon>Gemmatimonadota</taxon>
        <taxon>Gemmatimonadia</taxon>
        <taxon>Gemmatimonadales</taxon>
        <taxon>Gemmatimonadaceae</taxon>
        <taxon>Roseisolibacter</taxon>
    </lineage>
</organism>
<keyword evidence="2" id="KW-0902">Two-component regulatory system</keyword>
<evidence type="ECO:0000256" key="2">
    <source>
        <dbReference type="ARBA" id="ARBA00023012"/>
    </source>
</evidence>
<reference evidence="5" key="1">
    <citation type="submission" date="2022-08" db="EMBL/GenBank/DDBJ databases">
        <title>Draft genome sequencing of Roseisolibacter agri AW1220.</title>
        <authorList>
            <person name="Tobiishi Y."/>
            <person name="Tonouchi A."/>
        </authorList>
    </citation>
    <scope>NUCLEOTIDE SEQUENCE</scope>
    <source>
        <strain evidence="5">AW1220</strain>
    </source>
</reference>
<comment type="caution">
    <text evidence="5">The sequence shown here is derived from an EMBL/GenBank/DDBJ whole genome shotgun (WGS) entry which is preliminary data.</text>
</comment>
<protein>
    <submittedName>
        <fullName evidence="5">Response regulator</fullName>
    </submittedName>
</protein>
<dbReference type="RefSeq" id="WP_284349782.1">
    <property type="nucleotide sequence ID" value="NZ_BRXS01000003.1"/>
</dbReference>
<dbReference type="AlphaFoldDB" id="A0AA37QGF2"/>